<evidence type="ECO:0000313" key="2">
    <source>
        <dbReference type="Proteomes" id="UP000182680"/>
    </source>
</evidence>
<reference evidence="2" key="1">
    <citation type="submission" date="2016-11" db="EMBL/GenBank/DDBJ databases">
        <authorList>
            <person name="Jaros S."/>
            <person name="Januszkiewicz K."/>
            <person name="Wedrychowicz H."/>
        </authorList>
    </citation>
    <scope>NUCLEOTIDE SEQUENCE [LARGE SCALE GENOMIC DNA]</scope>
    <source>
        <strain evidence="2">DSM 7057</strain>
    </source>
</reference>
<dbReference type="EMBL" id="FPIW01000095">
    <property type="protein sequence ID" value="SFW73698.1"/>
    <property type="molecule type" value="Genomic_DNA"/>
</dbReference>
<accession>A0AA94L3J0</accession>
<protein>
    <submittedName>
        <fullName evidence="1">Uncharacterized protein</fullName>
    </submittedName>
</protein>
<comment type="caution">
    <text evidence="1">The sequence shown here is derived from an EMBL/GenBank/DDBJ whole genome shotgun (WGS) entry which is preliminary data.</text>
</comment>
<dbReference type="AlphaFoldDB" id="A0AA94L3J0"/>
<organism evidence="1 2">
    <name type="scientific">Desulfovibrio desulfuricans</name>
    <dbReference type="NCBI Taxonomy" id="876"/>
    <lineage>
        <taxon>Bacteria</taxon>
        <taxon>Pseudomonadati</taxon>
        <taxon>Thermodesulfobacteriota</taxon>
        <taxon>Desulfovibrionia</taxon>
        <taxon>Desulfovibrionales</taxon>
        <taxon>Desulfovibrionaceae</taxon>
        <taxon>Desulfovibrio</taxon>
    </lineage>
</organism>
<dbReference type="Proteomes" id="UP000182680">
    <property type="component" value="Unassembled WGS sequence"/>
</dbReference>
<sequence>MKIVEITPFGWRLPAQSPFWRIPPRPPHLQDIAYKDGFDYSTVFYDVFLSSDERFAVCVGPPLANLRPAIEEATFTALGASGHTVPCEKVIDPLDRCSRVWVALPPGKKDVLCCLGKLGKVSLPIGASYCDLFAGKSVLFTRQKNNELDWIADWINLNQALHGIEAVLLFDNGSTAYSTQELLQYLAAHVHLDVLCLMHQDYPYGPGGGGGHQLLVQANHNHPLPWDSDFLSYGLLEIAHQRFLSDAKQVIWGDIDEIMLSEDGVDISSRLAASATGVLNVSGSCIQCVAAPVSSDLKSLTRRKDISAFFQPPFHTAPMPGSGKWCFCAGGVNSLDQLKVHDIQRLSTGTAMPAVEQGMGFRHFLHITTGWKGINRKERPVFDKGKHAFDCALVKALSRETRSMRGYTYPLSDILAYARAVGACPRPPESPVPSPCAAYDCSACPFNA</sequence>
<name>A0AA94L3J0_DESDE</name>
<evidence type="ECO:0000313" key="1">
    <source>
        <dbReference type="EMBL" id="SFW73698.1"/>
    </source>
</evidence>
<dbReference type="RefSeq" id="WP_072312562.1">
    <property type="nucleotide sequence ID" value="NZ_FPIW01000095.1"/>
</dbReference>
<gene>
    <name evidence="1" type="ORF">SAMN02910291_02825</name>
</gene>
<proteinExistence type="predicted"/>